<evidence type="ECO:0000313" key="1">
    <source>
        <dbReference type="EMBL" id="BCS96610.1"/>
    </source>
</evidence>
<accession>A0ABM7PGB2</accession>
<name>A0ABM7PGB2_9BACT</name>
<dbReference type="RefSeq" id="WP_236892910.1">
    <property type="nucleotide sequence ID" value="NZ_AP024488.1"/>
</dbReference>
<evidence type="ECO:0000313" key="2">
    <source>
        <dbReference type="Proteomes" id="UP001320148"/>
    </source>
</evidence>
<keyword evidence="2" id="KW-1185">Reference proteome</keyword>
<gene>
    <name evidence="1" type="ORF">DSLASN_22420</name>
</gene>
<reference evidence="1 2" key="1">
    <citation type="submission" date="2021-02" db="EMBL/GenBank/DDBJ databases">
        <title>Complete genome of Desulfoluna sp. strain ASN36.</title>
        <authorList>
            <person name="Takahashi A."/>
            <person name="Kojima H."/>
            <person name="Fukui M."/>
        </authorList>
    </citation>
    <scope>NUCLEOTIDE SEQUENCE [LARGE SCALE GENOMIC DNA]</scope>
    <source>
        <strain evidence="1 2">ASN36</strain>
    </source>
</reference>
<sequence>MQHPIRLALTGLLFIFTACTWGCDSSGNGGPSAEDIALEAQRVKSVGKLIDASARNPEYMPELKAQHEAFSHFDGHYLLEPHTPLLEARILTVAKYIEGSARQPEMEPKLKDLFDSYAGLLTPELIKNSERAHCFRMLTLGKLLESVARQPEKAPSLKEKAASYLGRFDDYPLHTMATPLVLYYRNIALEKLIEGIARQPESAPLLRETAAAFLGQFSDYPIEAMTNPRVLAGRVQLVGQYIEGVTRQPEEETLLEEVLTVFAGDKSLVVNSTSCLVNAARLDALSDLSESSGRQPYYFFDTANCTGENCKKFQNILEQQAGPIQLGSSSSGCSLPESLWLMYD</sequence>
<evidence type="ECO:0008006" key="3">
    <source>
        <dbReference type="Google" id="ProtNLM"/>
    </source>
</evidence>
<dbReference type="PROSITE" id="PS51257">
    <property type="entry name" value="PROKAR_LIPOPROTEIN"/>
    <property type="match status" value="1"/>
</dbReference>
<proteinExistence type="predicted"/>
<organism evidence="1 2">
    <name type="scientific">Desulfoluna limicola</name>
    <dbReference type="NCBI Taxonomy" id="2810562"/>
    <lineage>
        <taxon>Bacteria</taxon>
        <taxon>Pseudomonadati</taxon>
        <taxon>Thermodesulfobacteriota</taxon>
        <taxon>Desulfobacteria</taxon>
        <taxon>Desulfobacterales</taxon>
        <taxon>Desulfolunaceae</taxon>
        <taxon>Desulfoluna</taxon>
    </lineage>
</organism>
<dbReference type="Proteomes" id="UP001320148">
    <property type="component" value="Chromosome"/>
</dbReference>
<protein>
    <recommendedName>
        <fullName evidence="3">Lipoprotein</fullName>
    </recommendedName>
</protein>
<dbReference type="EMBL" id="AP024488">
    <property type="protein sequence ID" value="BCS96610.1"/>
    <property type="molecule type" value="Genomic_DNA"/>
</dbReference>